<comment type="caution">
    <text evidence="1">The sequence shown here is derived from an EMBL/GenBank/DDBJ whole genome shotgun (WGS) entry which is preliminary data.</text>
</comment>
<evidence type="ECO:0000313" key="1">
    <source>
        <dbReference type="EMBL" id="EKC52660.1"/>
    </source>
</evidence>
<accession>K1SG47</accession>
<dbReference type="EMBL" id="AJWZ01008961">
    <property type="protein sequence ID" value="EKC52660.1"/>
    <property type="molecule type" value="Genomic_DNA"/>
</dbReference>
<dbReference type="Pfam" id="PF21799">
    <property type="entry name" value="MurD-like_N"/>
    <property type="match status" value="1"/>
</dbReference>
<protein>
    <submittedName>
        <fullName evidence="1">UDP-N-acetylmuramoylalanine/D-glutamate ligase</fullName>
    </submittedName>
</protein>
<dbReference type="Gene3D" id="3.40.50.720">
    <property type="entry name" value="NAD(P)-binding Rossmann-like Domain"/>
    <property type="match status" value="1"/>
</dbReference>
<gene>
    <name evidence="1" type="ORF">OBE_12978</name>
</gene>
<dbReference type="GO" id="GO:0016874">
    <property type="term" value="F:ligase activity"/>
    <property type="evidence" value="ECO:0007669"/>
    <property type="project" value="UniProtKB-KW"/>
</dbReference>
<proteinExistence type="predicted"/>
<dbReference type="SUPFAM" id="SSF51984">
    <property type="entry name" value="MurCD N-terminal domain"/>
    <property type="match status" value="1"/>
</dbReference>
<organism evidence="1">
    <name type="scientific">human gut metagenome</name>
    <dbReference type="NCBI Taxonomy" id="408170"/>
    <lineage>
        <taxon>unclassified sequences</taxon>
        <taxon>metagenomes</taxon>
        <taxon>organismal metagenomes</taxon>
    </lineage>
</organism>
<reference evidence="1" key="1">
    <citation type="journal article" date="2013" name="Environ. Microbiol.">
        <title>Microbiota from the distal guts of lean and obese adolescents exhibit partial functional redundancy besides clear differences in community structure.</title>
        <authorList>
            <person name="Ferrer M."/>
            <person name="Ruiz A."/>
            <person name="Lanza F."/>
            <person name="Haange S.B."/>
            <person name="Oberbach A."/>
            <person name="Till H."/>
            <person name="Bargiela R."/>
            <person name="Campoy C."/>
            <person name="Segura M.T."/>
            <person name="Richter M."/>
            <person name="von Bergen M."/>
            <person name="Seifert J."/>
            <person name="Suarez A."/>
        </authorList>
    </citation>
    <scope>NUCLEOTIDE SEQUENCE</scope>
</reference>
<dbReference type="AlphaFoldDB" id="K1SG47"/>
<feature type="non-terminal residue" evidence="1">
    <location>
        <position position="99"/>
    </location>
</feature>
<keyword evidence="1" id="KW-0436">Ligase</keyword>
<sequence length="99" mass="11461">MDFVNKKLEEFNKFLDGKRIAIIGMGVSNLPLLDYFYDKNAKVTVFNNNVLSDEIMEKINNYRYEVEVGSDNLSRLNGYDIIFRSPSALPTLPELHREV</sequence>
<name>K1SG47_9ZZZZ</name>